<keyword evidence="3" id="KW-1185">Reference proteome</keyword>
<dbReference type="AlphaFoldDB" id="A0A9Q1J2G1"/>
<accession>A0A9Q1J2G1</accession>
<feature type="region of interest" description="Disordered" evidence="1">
    <location>
        <begin position="54"/>
        <end position="81"/>
    </location>
</feature>
<gene>
    <name evidence="2" type="ORF">SKAU_G00125420</name>
</gene>
<proteinExistence type="predicted"/>
<dbReference type="EMBL" id="JAINUF010000004">
    <property type="protein sequence ID" value="KAJ8363711.1"/>
    <property type="molecule type" value="Genomic_DNA"/>
</dbReference>
<protein>
    <submittedName>
        <fullName evidence="2">Uncharacterized protein</fullName>
    </submittedName>
</protein>
<dbReference type="Proteomes" id="UP001152622">
    <property type="component" value="Chromosome 4"/>
</dbReference>
<sequence>MVAGRGATERAGVPARPPLRRLRCPVTVAVALNLPGRGPGALCRSRSGINRGLCEPAPPSPWITSAQPPPTGAPSPSLDPATKSLLKLTPILLPLTPPSEGSSVNREESGRMCSPAWRWPSDLAQPRGASPRSVLAPRRLAACLSQSLHGQRALSASSC</sequence>
<organism evidence="2 3">
    <name type="scientific">Synaphobranchus kaupii</name>
    <name type="common">Kaup's arrowtooth eel</name>
    <dbReference type="NCBI Taxonomy" id="118154"/>
    <lineage>
        <taxon>Eukaryota</taxon>
        <taxon>Metazoa</taxon>
        <taxon>Chordata</taxon>
        <taxon>Craniata</taxon>
        <taxon>Vertebrata</taxon>
        <taxon>Euteleostomi</taxon>
        <taxon>Actinopterygii</taxon>
        <taxon>Neopterygii</taxon>
        <taxon>Teleostei</taxon>
        <taxon>Anguilliformes</taxon>
        <taxon>Synaphobranchidae</taxon>
        <taxon>Synaphobranchus</taxon>
    </lineage>
</organism>
<evidence type="ECO:0000256" key="1">
    <source>
        <dbReference type="SAM" id="MobiDB-lite"/>
    </source>
</evidence>
<name>A0A9Q1J2G1_SYNKA</name>
<evidence type="ECO:0000313" key="2">
    <source>
        <dbReference type="EMBL" id="KAJ8363711.1"/>
    </source>
</evidence>
<evidence type="ECO:0000313" key="3">
    <source>
        <dbReference type="Proteomes" id="UP001152622"/>
    </source>
</evidence>
<comment type="caution">
    <text evidence="2">The sequence shown here is derived from an EMBL/GenBank/DDBJ whole genome shotgun (WGS) entry which is preliminary data.</text>
</comment>
<feature type="compositionally biased region" description="Pro residues" evidence="1">
    <location>
        <begin position="56"/>
        <end position="73"/>
    </location>
</feature>
<reference evidence="2" key="1">
    <citation type="journal article" date="2023" name="Science">
        <title>Genome structures resolve the early diversification of teleost fishes.</title>
        <authorList>
            <person name="Parey E."/>
            <person name="Louis A."/>
            <person name="Montfort J."/>
            <person name="Bouchez O."/>
            <person name="Roques C."/>
            <person name="Iampietro C."/>
            <person name="Lluch J."/>
            <person name="Castinel A."/>
            <person name="Donnadieu C."/>
            <person name="Desvignes T."/>
            <person name="Floi Bucao C."/>
            <person name="Jouanno E."/>
            <person name="Wen M."/>
            <person name="Mejri S."/>
            <person name="Dirks R."/>
            <person name="Jansen H."/>
            <person name="Henkel C."/>
            <person name="Chen W.J."/>
            <person name="Zahm M."/>
            <person name="Cabau C."/>
            <person name="Klopp C."/>
            <person name="Thompson A.W."/>
            <person name="Robinson-Rechavi M."/>
            <person name="Braasch I."/>
            <person name="Lecointre G."/>
            <person name="Bobe J."/>
            <person name="Postlethwait J.H."/>
            <person name="Berthelot C."/>
            <person name="Roest Crollius H."/>
            <person name="Guiguen Y."/>
        </authorList>
    </citation>
    <scope>NUCLEOTIDE SEQUENCE</scope>
    <source>
        <strain evidence="2">WJC10195</strain>
    </source>
</reference>